<organism evidence="2">
    <name type="scientific">Siphoviridae sp. ctxdc10</name>
    <dbReference type="NCBI Taxonomy" id="2825740"/>
    <lineage>
        <taxon>Viruses</taxon>
        <taxon>Duplodnaviria</taxon>
        <taxon>Heunggongvirae</taxon>
        <taxon>Uroviricota</taxon>
        <taxon>Caudoviricetes</taxon>
    </lineage>
</organism>
<feature type="coiled-coil region" evidence="1">
    <location>
        <begin position="68"/>
        <end position="102"/>
    </location>
</feature>
<dbReference type="EMBL" id="BK015918">
    <property type="protein sequence ID" value="DAF85138.1"/>
    <property type="molecule type" value="Genomic_DNA"/>
</dbReference>
<protein>
    <submittedName>
        <fullName evidence="2">Uncharacterized protein</fullName>
    </submittedName>
</protein>
<evidence type="ECO:0000313" key="2">
    <source>
        <dbReference type="EMBL" id="DAF85138.1"/>
    </source>
</evidence>
<keyword evidence="1" id="KW-0175">Coiled coil</keyword>
<reference evidence="2" key="1">
    <citation type="journal article" date="2021" name="Proc. Natl. Acad. Sci. U.S.A.">
        <title>A Catalog of Tens of Thousands of Viruses from Human Metagenomes Reveals Hidden Associations with Chronic Diseases.</title>
        <authorList>
            <person name="Tisza M.J."/>
            <person name="Buck C.B."/>
        </authorList>
    </citation>
    <scope>NUCLEOTIDE SEQUENCE</scope>
    <source>
        <strain evidence="2">Ctxdc10</strain>
    </source>
</reference>
<feature type="coiled-coil region" evidence="1">
    <location>
        <begin position="12"/>
        <end position="39"/>
    </location>
</feature>
<sequence>MRISCGPSPPCKTKTIMNMEELQKRIDALQSRQLALRAIMASSDERAAKCSKTGASFRETYPRDFARYQEANDEYNRNEMTLAELEAERMAQREEVESLHVHDA</sequence>
<proteinExistence type="predicted"/>
<evidence type="ECO:0000256" key="1">
    <source>
        <dbReference type="SAM" id="Coils"/>
    </source>
</evidence>
<name>A0A8S5TSF1_9CAUD</name>
<accession>A0A8S5TSF1</accession>